<keyword evidence="2" id="KW-1185">Reference proteome</keyword>
<protein>
    <submittedName>
        <fullName evidence="1">Uncharacterized protein</fullName>
    </submittedName>
</protein>
<dbReference type="OrthoDB" id="6207964at2759"/>
<evidence type="ECO:0000313" key="2">
    <source>
        <dbReference type="Proteomes" id="UP000507470"/>
    </source>
</evidence>
<sequence>MFLGKISSDNNKILLNVLDSNRCDGIDGLIRNLYPQDNGHHRLFSTQRESSFIMLDLLFFLLSDLGFCSLNEISQCWKTLEFIKYLLKSKLITFIVDVCKYHHAEISHYAAQVLSTPTVTTERYYIDKLCHRHLQDGIKTEVGSGWLLYGSFYYVSMQFNVTLKLTDYVMSRSSPDMVPIGCHRYDDRHISYYRNHVNSTMTLHDKMRMAVVNMVKYVQNSSLIPKELQQEVKGQFISISPSVMSHCLRFLCYHHIDEIINRQQALRDLYSTVKGNTLITTNTLSNSIAILGVCFEIADDKNTAYQCYGEALQCDSLICATAEARRSNLLTC</sequence>
<dbReference type="EMBL" id="CACVKT020009675">
    <property type="protein sequence ID" value="CAC5422693.1"/>
    <property type="molecule type" value="Genomic_DNA"/>
</dbReference>
<reference evidence="1 2" key="1">
    <citation type="submission" date="2020-06" db="EMBL/GenBank/DDBJ databases">
        <authorList>
            <person name="Li R."/>
            <person name="Bekaert M."/>
        </authorList>
    </citation>
    <scope>NUCLEOTIDE SEQUENCE [LARGE SCALE GENOMIC DNA]</scope>
    <source>
        <strain evidence="2">wild</strain>
    </source>
</reference>
<accession>A0A6J8ES27</accession>
<proteinExistence type="predicted"/>
<dbReference type="AlphaFoldDB" id="A0A6J8ES27"/>
<gene>
    <name evidence="1" type="ORF">MCOR_54729</name>
</gene>
<name>A0A6J8ES27_MYTCO</name>
<evidence type="ECO:0000313" key="1">
    <source>
        <dbReference type="EMBL" id="CAC5422693.1"/>
    </source>
</evidence>
<organism evidence="1 2">
    <name type="scientific">Mytilus coruscus</name>
    <name type="common">Sea mussel</name>
    <dbReference type="NCBI Taxonomy" id="42192"/>
    <lineage>
        <taxon>Eukaryota</taxon>
        <taxon>Metazoa</taxon>
        <taxon>Spiralia</taxon>
        <taxon>Lophotrochozoa</taxon>
        <taxon>Mollusca</taxon>
        <taxon>Bivalvia</taxon>
        <taxon>Autobranchia</taxon>
        <taxon>Pteriomorphia</taxon>
        <taxon>Mytilida</taxon>
        <taxon>Mytiloidea</taxon>
        <taxon>Mytilidae</taxon>
        <taxon>Mytilinae</taxon>
        <taxon>Mytilus</taxon>
    </lineage>
</organism>
<dbReference type="Proteomes" id="UP000507470">
    <property type="component" value="Unassembled WGS sequence"/>
</dbReference>